<dbReference type="GO" id="GO:0006002">
    <property type="term" value="P:fructose 6-phosphate metabolic process"/>
    <property type="evidence" value="ECO:0007669"/>
    <property type="project" value="InterPro"/>
</dbReference>
<feature type="domain" description="Phosphofructokinase" evidence="9">
    <location>
        <begin position="7"/>
        <end position="322"/>
    </location>
</feature>
<evidence type="ECO:0000256" key="6">
    <source>
        <dbReference type="ARBA" id="ARBA00022842"/>
    </source>
</evidence>
<evidence type="ECO:0000256" key="1">
    <source>
        <dbReference type="ARBA" id="ARBA00001946"/>
    </source>
</evidence>
<keyword evidence="11" id="KW-1185">Reference proteome</keyword>
<accession>A0A517YPY2</accession>
<protein>
    <recommendedName>
        <fullName evidence="8">Pyrophosphate--fructose 6-phosphate 1-phosphotransferase</fullName>
        <ecNumber evidence="8">2.7.1.90</ecNumber>
    </recommendedName>
    <alternativeName>
        <fullName evidence="8">6-phosphofructokinase, pyrophosphate dependent</fullName>
    </alternativeName>
    <alternativeName>
        <fullName evidence="8">PPi-dependent phosphofructokinase</fullName>
        <shortName evidence="8">PPi-PFK</shortName>
    </alternativeName>
    <alternativeName>
        <fullName evidence="8">Pyrophosphate-dependent 6-phosphofructose-1-kinase</fullName>
    </alternativeName>
</protein>
<evidence type="ECO:0000256" key="8">
    <source>
        <dbReference type="HAMAP-Rule" id="MF_01978"/>
    </source>
</evidence>
<dbReference type="InterPro" id="IPR000023">
    <property type="entry name" value="Phosphofructokinase_dom"/>
</dbReference>
<feature type="binding site" evidence="8">
    <location>
        <position position="108"/>
    </location>
    <ligand>
        <name>Mg(2+)</name>
        <dbReference type="ChEBI" id="CHEBI:18420"/>
        <note>catalytic</note>
    </ligand>
</feature>
<dbReference type="NCBIfam" id="NF010675">
    <property type="entry name" value="PRK14072.1"/>
    <property type="match status" value="1"/>
</dbReference>
<dbReference type="InterPro" id="IPR050929">
    <property type="entry name" value="PFKA"/>
</dbReference>
<feature type="binding site" evidence="8">
    <location>
        <position position="13"/>
    </location>
    <ligand>
        <name>diphosphate</name>
        <dbReference type="ChEBI" id="CHEBI:33019"/>
    </ligand>
</feature>
<comment type="subcellular location">
    <subcellularLocation>
        <location evidence="8">Cytoplasm</location>
    </subcellularLocation>
</comment>
<comment type="cofactor">
    <cofactor evidence="1 8">
        <name>Mg(2+)</name>
        <dbReference type="ChEBI" id="CHEBI:18420"/>
    </cofactor>
</comment>
<dbReference type="EMBL" id="CP036425">
    <property type="protein sequence ID" value="QDU32276.1"/>
    <property type="molecule type" value="Genomic_DNA"/>
</dbReference>
<dbReference type="InterPro" id="IPR011404">
    <property type="entry name" value="PPi-PFK"/>
</dbReference>
<dbReference type="GO" id="GO:0047334">
    <property type="term" value="F:diphosphate-fructose-6-phosphate 1-phosphotransferase activity"/>
    <property type="evidence" value="ECO:0007669"/>
    <property type="project" value="UniProtKB-EC"/>
</dbReference>
<dbReference type="HAMAP" id="MF_01978">
    <property type="entry name" value="Phosphofructokinase_II_B2"/>
    <property type="match status" value="1"/>
</dbReference>
<dbReference type="GO" id="GO:0003872">
    <property type="term" value="F:6-phosphofructokinase activity"/>
    <property type="evidence" value="ECO:0007669"/>
    <property type="project" value="UniProtKB-UniRule"/>
</dbReference>
<sequence>MLKGNALVGQSGGPTSVINSSVAGVVQTAQGVEQIENIFGMRYGIEGLMQDNVFDFGAETAEAIEGLRSTPSSACGSCRYKLKDEDLPLVLEKLKKFNIRYFFLIGGNDTMDTVHRVEAYAQSQGYDMIGVGIPKTVDNDLFGTDHTPGYASAAKYMALSVLQAGVLTRDMQKVDQFVVFQCIGREAGWLPAACSLAKECDADAPHITLFPEHGFDKAKFLAKVKEVYDKYGFVSVVCGEGITYEDGTPVSASETRDKFNNVEFGAMGGSAVATVLHKMIADEFGFRGEFQVTESLPMCAADRGVPQDFEDAYQCGVKAVELAAAGTTGVMVSMVREEGSATSSFETAPLCDVAVRAKPMPKNFFTEDGFGVTEEYFKYVKPLIGDLPKYTRLVYKTVEM</sequence>
<evidence type="ECO:0000313" key="11">
    <source>
        <dbReference type="Proteomes" id="UP000317369"/>
    </source>
</evidence>
<comment type="catalytic activity">
    <reaction evidence="7 8">
        <text>beta-D-fructose 6-phosphate + diphosphate = beta-D-fructose 1,6-bisphosphate + phosphate + H(+)</text>
        <dbReference type="Rhea" id="RHEA:13613"/>
        <dbReference type="ChEBI" id="CHEBI:15378"/>
        <dbReference type="ChEBI" id="CHEBI:32966"/>
        <dbReference type="ChEBI" id="CHEBI:33019"/>
        <dbReference type="ChEBI" id="CHEBI:43474"/>
        <dbReference type="ChEBI" id="CHEBI:57634"/>
        <dbReference type="EC" id="2.7.1.90"/>
    </reaction>
</comment>
<feature type="active site" description="Proton acceptor" evidence="8">
    <location>
        <position position="138"/>
    </location>
</feature>
<dbReference type="PANTHER" id="PTHR45770">
    <property type="entry name" value="ATP-DEPENDENT 6-PHOSPHOFRUCTOKINASE 1"/>
    <property type="match status" value="1"/>
</dbReference>
<dbReference type="PIRSF" id="PIRSF036483">
    <property type="entry name" value="PFK_XF0274"/>
    <property type="match status" value="1"/>
</dbReference>
<evidence type="ECO:0000256" key="5">
    <source>
        <dbReference type="ARBA" id="ARBA00022777"/>
    </source>
</evidence>
<evidence type="ECO:0000256" key="7">
    <source>
        <dbReference type="ARBA" id="ARBA00048072"/>
    </source>
</evidence>
<keyword evidence="8" id="KW-0963">Cytoplasm</keyword>
<feature type="site" description="Important for catalytic activity and substrate specificity; stabilizes the transition state when the phosphoryl donor is PPi; prevents ATP from binding by mimicking the alpha-phosphate group of ATP" evidence="8">
    <location>
        <position position="109"/>
    </location>
</feature>
<dbReference type="Gene3D" id="3.40.50.460">
    <property type="entry name" value="Phosphofructokinase domain"/>
    <property type="match status" value="1"/>
</dbReference>
<comment type="caution">
    <text evidence="8">Lacks conserved residue(s) required for the propagation of feature annotation.</text>
</comment>
<dbReference type="Gene3D" id="3.40.50.450">
    <property type="match status" value="1"/>
</dbReference>
<comment type="function">
    <text evidence="2 8">Catalyzes the phosphorylation of D-fructose 6-phosphate, the first committing step of glycolysis. Uses inorganic phosphate (PPi) as phosphoryl donor instead of ATP like common ATP-dependent phosphofructokinases (ATP-PFKs), which renders the reaction reversible, and can thus function both in glycolysis and gluconeogenesis. Consistently, PPi-PFK can replace the enzymes of both the forward (ATP-PFK) and reverse (fructose-bisphosphatase (FBPase)) reactions.</text>
</comment>
<dbReference type="EC" id="2.7.1.90" evidence="8"/>
<dbReference type="Pfam" id="PF00365">
    <property type="entry name" value="PFK"/>
    <property type="match status" value="1"/>
</dbReference>
<evidence type="ECO:0000256" key="2">
    <source>
        <dbReference type="ARBA" id="ARBA00003138"/>
    </source>
</evidence>
<keyword evidence="5 8" id="KW-0418">Kinase</keyword>
<dbReference type="SUPFAM" id="SSF53784">
    <property type="entry name" value="Phosphofructokinase"/>
    <property type="match status" value="1"/>
</dbReference>
<evidence type="ECO:0000256" key="4">
    <source>
        <dbReference type="ARBA" id="ARBA00022723"/>
    </source>
</evidence>
<feature type="site" description="Important for catalytic activity; stabilizes the transition state when the phosphoryl donor is PPi" evidence="8">
    <location>
        <position position="135"/>
    </location>
</feature>
<dbReference type="InterPro" id="IPR022953">
    <property type="entry name" value="ATP_PFK"/>
</dbReference>
<reference evidence="10 11" key="1">
    <citation type="submission" date="2019-02" db="EMBL/GenBank/DDBJ databases">
        <title>Deep-cultivation of Planctomycetes and their phenomic and genomic characterization uncovers novel biology.</title>
        <authorList>
            <person name="Wiegand S."/>
            <person name="Jogler M."/>
            <person name="Boedeker C."/>
            <person name="Pinto D."/>
            <person name="Vollmers J."/>
            <person name="Rivas-Marin E."/>
            <person name="Kohn T."/>
            <person name="Peeters S.H."/>
            <person name="Heuer A."/>
            <person name="Rast P."/>
            <person name="Oberbeckmann S."/>
            <person name="Bunk B."/>
            <person name="Jeske O."/>
            <person name="Meyerdierks A."/>
            <person name="Storesund J.E."/>
            <person name="Kallscheuer N."/>
            <person name="Luecker S."/>
            <person name="Lage O.M."/>
            <person name="Pohl T."/>
            <person name="Merkel B.J."/>
            <person name="Hornburger P."/>
            <person name="Mueller R.-W."/>
            <person name="Bruemmer F."/>
            <person name="Labrenz M."/>
            <person name="Spormann A.M."/>
            <person name="Op den Camp H."/>
            <person name="Overmann J."/>
            <person name="Amann R."/>
            <person name="Jetten M.S.M."/>
            <person name="Mascher T."/>
            <person name="Medema M.H."/>
            <person name="Devos D.P."/>
            <person name="Kaster A.-K."/>
            <person name="Ovreas L."/>
            <person name="Rohde M."/>
            <person name="Galperin M.Y."/>
            <person name="Jogler C."/>
        </authorList>
    </citation>
    <scope>NUCLEOTIDE SEQUENCE [LARGE SCALE GENOMIC DNA]</scope>
    <source>
        <strain evidence="10 11">KS4</strain>
    </source>
</reference>
<dbReference type="PRINTS" id="PR00476">
    <property type="entry name" value="PHFRCTKINASE"/>
</dbReference>
<feature type="binding site" evidence="8">
    <location>
        <begin position="136"/>
        <end position="138"/>
    </location>
    <ligand>
        <name>substrate</name>
    </ligand>
</feature>
<proteinExistence type="inferred from homology"/>
<dbReference type="UniPathway" id="UPA00109">
    <property type="reaction ID" value="UER00182"/>
</dbReference>
<gene>
    <name evidence="10" type="primary">pfp_1</name>
    <name evidence="8" type="synonym">pfp</name>
    <name evidence="10" type="ORF">KS4_03070</name>
</gene>
<comment type="subunit">
    <text evidence="8">Homodimer.</text>
</comment>
<dbReference type="Proteomes" id="UP000317369">
    <property type="component" value="Chromosome"/>
</dbReference>
<dbReference type="GO" id="GO:0046872">
    <property type="term" value="F:metal ion binding"/>
    <property type="evidence" value="ECO:0007669"/>
    <property type="project" value="UniProtKB-KW"/>
</dbReference>
<organism evidence="10 11">
    <name type="scientific">Poriferisphaera corsica</name>
    <dbReference type="NCBI Taxonomy" id="2528020"/>
    <lineage>
        <taxon>Bacteria</taxon>
        <taxon>Pseudomonadati</taxon>
        <taxon>Planctomycetota</taxon>
        <taxon>Phycisphaerae</taxon>
        <taxon>Phycisphaerales</taxon>
        <taxon>Phycisphaeraceae</taxon>
        <taxon>Poriferisphaera</taxon>
    </lineage>
</organism>
<dbReference type="OrthoDB" id="9802503at2"/>
<comment type="similarity">
    <text evidence="8">Belongs to the phosphofructokinase type A (PFKA) family. PPi-dependent PFK group II subfamily. Clade 'B2' sub-subfamily.</text>
</comment>
<dbReference type="RefSeq" id="WP_145073572.1">
    <property type="nucleotide sequence ID" value="NZ_CP036425.1"/>
</dbReference>
<comment type="activity regulation">
    <text evidence="8">Non-allosteric.</text>
</comment>
<dbReference type="InterPro" id="IPR035966">
    <property type="entry name" value="PKF_sf"/>
</dbReference>
<keyword evidence="8" id="KW-0324">Glycolysis</keyword>
<evidence type="ECO:0000313" key="10">
    <source>
        <dbReference type="EMBL" id="QDU32276.1"/>
    </source>
</evidence>
<keyword evidence="6 8" id="KW-0460">Magnesium</keyword>
<dbReference type="GO" id="GO:0005737">
    <property type="term" value="C:cytoplasm"/>
    <property type="evidence" value="ECO:0007669"/>
    <property type="project" value="UniProtKB-SubCell"/>
</dbReference>
<name>A0A517YPY2_9BACT</name>
<keyword evidence="3 8" id="KW-0808">Transferase</keyword>
<feature type="binding site" evidence="8">
    <location>
        <position position="240"/>
    </location>
    <ligand>
        <name>substrate</name>
    </ligand>
</feature>
<evidence type="ECO:0000259" key="9">
    <source>
        <dbReference type="Pfam" id="PF00365"/>
    </source>
</evidence>
<keyword evidence="4 8" id="KW-0479">Metal-binding</keyword>
<evidence type="ECO:0000256" key="3">
    <source>
        <dbReference type="ARBA" id="ARBA00022679"/>
    </source>
</evidence>
<comment type="pathway">
    <text evidence="8">Carbohydrate degradation; glycolysis; D-glyceraldehyde 3-phosphate and glycerone phosphate from D-glucose: step 3/4.</text>
</comment>
<dbReference type="AlphaFoldDB" id="A0A517YPY2"/>
<dbReference type="KEGG" id="pcor:KS4_03070"/>